<dbReference type="EMBL" id="JBHUMM010000044">
    <property type="protein sequence ID" value="MFD2673494.1"/>
    <property type="molecule type" value="Genomic_DNA"/>
</dbReference>
<sequence>MEWLAWILTLSLFGIGMVGIVYPVLPGVVAIYAAFFVYGWLVSFEPFGLWFWLVQTFLLLVIFIADYGLSAASVKRYGGSRASVVGTTIGLILGPFVLPVAGLLIGPLLGAMLGELTQKKDLAHAWKVGLGSLVGLLTSTLMKGVLQTLMIVLFFLWIWF</sequence>
<accession>A0ABW5RG24</accession>
<evidence type="ECO:0000313" key="2">
    <source>
        <dbReference type="EMBL" id="MFD2673494.1"/>
    </source>
</evidence>
<keyword evidence="3" id="KW-1185">Reference proteome</keyword>
<comment type="caution">
    <text evidence="2">The sequence shown here is derived from an EMBL/GenBank/DDBJ whole genome shotgun (WGS) entry which is preliminary data.</text>
</comment>
<feature type="transmembrane region" description="Helical" evidence="1">
    <location>
        <begin position="89"/>
        <end position="113"/>
    </location>
</feature>
<keyword evidence="1" id="KW-0472">Membrane</keyword>
<organism evidence="2 3">
    <name type="scientific">Marinicrinis sediminis</name>
    <dbReference type="NCBI Taxonomy" id="1652465"/>
    <lineage>
        <taxon>Bacteria</taxon>
        <taxon>Bacillati</taxon>
        <taxon>Bacillota</taxon>
        <taxon>Bacilli</taxon>
        <taxon>Bacillales</taxon>
        <taxon>Paenibacillaceae</taxon>
    </lineage>
</organism>
<dbReference type="PANTHER" id="PTHR39165">
    <property type="entry name" value="IG HYPOTHETICAL 17883"/>
    <property type="match status" value="1"/>
</dbReference>
<dbReference type="Pfam" id="PF04306">
    <property type="entry name" value="DUF456"/>
    <property type="match status" value="1"/>
</dbReference>
<protein>
    <submittedName>
        <fullName evidence="2">DUF456 domain-containing protein</fullName>
    </submittedName>
</protein>
<evidence type="ECO:0000313" key="3">
    <source>
        <dbReference type="Proteomes" id="UP001597497"/>
    </source>
</evidence>
<feature type="transmembrane region" description="Helical" evidence="1">
    <location>
        <begin position="47"/>
        <end position="69"/>
    </location>
</feature>
<feature type="transmembrane region" description="Helical" evidence="1">
    <location>
        <begin position="12"/>
        <end position="41"/>
    </location>
</feature>
<keyword evidence="1" id="KW-0812">Transmembrane</keyword>
<keyword evidence="1" id="KW-1133">Transmembrane helix</keyword>
<feature type="transmembrane region" description="Helical" evidence="1">
    <location>
        <begin position="133"/>
        <end position="159"/>
    </location>
</feature>
<reference evidence="3" key="1">
    <citation type="journal article" date="2019" name="Int. J. Syst. Evol. Microbiol.">
        <title>The Global Catalogue of Microorganisms (GCM) 10K type strain sequencing project: providing services to taxonomists for standard genome sequencing and annotation.</title>
        <authorList>
            <consortium name="The Broad Institute Genomics Platform"/>
            <consortium name="The Broad Institute Genome Sequencing Center for Infectious Disease"/>
            <person name="Wu L."/>
            <person name="Ma J."/>
        </authorList>
    </citation>
    <scope>NUCLEOTIDE SEQUENCE [LARGE SCALE GENOMIC DNA]</scope>
    <source>
        <strain evidence="3">KCTC 33676</strain>
    </source>
</reference>
<evidence type="ECO:0000256" key="1">
    <source>
        <dbReference type="SAM" id="Phobius"/>
    </source>
</evidence>
<dbReference type="RefSeq" id="WP_379931080.1">
    <property type="nucleotide sequence ID" value="NZ_JBHUMM010000044.1"/>
</dbReference>
<name>A0ABW5RG24_9BACL</name>
<dbReference type="InterPro" id="IPR007403">
    <property type="entry name" value="DUF456"/>
</dbReference>
<dbReference type="PANTHER" id="PTHR39165:SF1">
    <property type="entry name" value="DUF456 DOMAIN-CONTAINING PROTEIN"/>
    <property type="match status" value="1"/>
</dbReference>
<dbReference type="Proteomes" id="UP001597497">
    <property type="component" value="Unassembled WGS sequence"/>
</dbReference>
<proteinExistence type="predicted"/>
<gene>
    <name evidence="2" type="ORF">ACFSUC_18250</name>
</gene>